<comment type="caution">
    <text evidence="6">The sequence shown here is derived from an EMBL/GenBank/DDBJ whole genome shotgun (WGS) entry which is preliminary data.</text>
</comment>
<evidence type="ECO:0000256" key="5">
    <source>
        <dbReference type="ARBA" id="ARBA00042586"/>
    </source>
</evidence>
<evidence type="ECO:0000256" key="3">
    <source>
        <dbReference type="ARBA" id="ARBA00022753"/>
    </source>
</evidence>
<proteinExistence type="inferred from homology"/>
<dbReference type="GO" id="GO:0000815">
    <property type="term" value="C:ESCRT III complex"/>
    <property type="evidence" value="ECO:0007669"/>
    <property type="project" value="TreeGrafter"/>
</dbReference>
<evidence type="ECO:0000256" key="1">
    <source>
        <dbReference type="ARBA" id="ARBA00004177"/>
    </source>
</evidence>
<dbReference type="Pfam" id="PF03357">
    <property type="entry name" value="Snf7"/>
    <property type="match status" value="1"/>
</dbReference>
<dbReference type="Gene3D" id="1.10.287.1060">
    <property type="entry name" value="ESAT-6-like"/>
    <property type="match status" value="1"/>
</dbReference>
<dbReference type="OrthoDB" id="5592979at2759"/>
<dbReference type="GO" id="GO:0006900">
    <property type="term" value="P:vesicle budding from membrane"/>
    <property type="evidence" value="ECO:0007669"/>
    <property type="project" value="TreeGrafter"/>
</dbReference>
<organism evidence="6 7">
    <name type="scientific">Jimgerdemannia flammicorona</name>
    <dbReference type="NCBI Taxonomy" id="994334"/>
    <lineage>
        <taxon>Eukaryota</taxon>
        <taxon>Fungi</taxon>
        <taxon>Fungi incertae sedis</taxon>
        <taxon>Mucoromycota</taxon>
        <taxon>Mucoromycotina</taxon>
        <taxon>Endogonomycetes</taxon>
        <taxon>Endogonales</taxon>
        <taxon>Endogonaceae</taxon>
        <taxon>Jimgerdemannia</taxon>
    </lineage>
</organism>
<keyword evidence="7" id="KW-1185">Reference proteome</keyword>
<evidence type="ECO:0000256" key="4">
    <source>
        <dbReference type="ARBA" id="ARBA00040017"/>
    </source>
</evidence>
<evidence type="ECO:0000313" key="6">
    <source>
        <dbReference type="EMBL" id="RUP43055.1"/>
    </source>
</evidence>
<dbReference type="GO" id="GO:0009898">
    <property type="term" value="C:cytoplasmic side of plasma membrane"/>
    <property type="evidence" value="ECO:0007669"/>
    <property type="project" value="TreeGrafter"/>
</dbReference>
<evidence type="ECO:0000313" key="7">
    <source>
        <dbReference type="Proteomes" id="UP000268093"/>
    </source>
</evidence>
<dbReference type="AlphaFoldDB" id="A0A433CWU5"/>
<keyword evidence="3" id="KW-0967">Endosome</keyword>
<evidence type="ECO:0000256" key="2">
    <source>
        <dbReference type="ARBA" id="ARBA00006190"/>
    </source>
</evidence>
<dbReference type="GO" id="GO:0005771">
    <property type="term" value="C:multivesicular body"/>
    <property type="evidence" value="ECO:0007669"/>
    <property type="project" value="TreeGrafter"/>
</dbReference>
<dbReference type="EMBL" id="RBNI01011853">
    <property type="protein sequence ID" value="RUP43055.1"/>
    <property type="molecule type" value="Genomic_DNA"/>
</dbReference>
<dbReference type="Proteomes" id="UP000268093">
    <property type="component" value="Unassembled WGS sequence"/>
</dbReference>
<dbReference type="Gene3D" id="6.10.250.1710">
    <property type="match status" value="1"/>
</dbReference>
<comment type="subcellular location">
    <subcellularLocation>
        <location evidence="1">Endosome</location>
    </subcellularLocation>
</comment>
<comment type="similarity">
    <text evidence="2">Belongs to the SNF7 family.</text>
</comment>
<accession>A0A433CWU5</accession>
<dbReference type="PANTHER" id="PTHR22761">
    <property type="entry name" value="CHARGED MULTIVESICULAR BODY PROTEIN"/>
    <property type="match status" value="1"/>
</dbReference>
<dbReference type="InterPro" id="IPR005024">
    <property type="entry name" value="Snf7_fam"/>
</dbReference>
<reference evidence="6 7" key="1">
    <citation type="journal article" date="2018" name="New Phytol.">
        <title>Phylogenomics of Endogonaceae and evolution of mycorrhizas within Mucoromycota.</title>
        <authorList>
            <person name="Chang Y."/>
            <person name="Desiro A."/>
            <person name="Na H."/>
            <person name="Sandor L."/>
            <person name="Lipzen A."/>
            <person name="Clum A."/>
            <person name="Barry K."/>
            <person name="Grigoriev I.V."/>
            <person name="Martin F.M."/>
            <person name="Stajich J.E."/>
            <person name="Smith M.E."/>
            <person name="Bonito G."/>
            <person name="Spatafora J.W."/>
        </authorList>
    </citation>
    <scope>NUCLEOTIDE SEQUENCE [LARGE SCALE GENOMIC DNA]</scope>
    <source>
        <strain evidence="6 7">GMNB39</strain>
    </source>
</reference>
<name>A0A433CWU5_9FUNG</name>
<dbReference type="PANTHER" id="PTHR22761:SF10">
    <property type="entry name" value="GH13992P"/>
    <property type="match status" value="1"/>
</dbReference>
<gene>
    <name evidence="6" type="ORF">BC936DRAFT_137702</name>
</gene>
<protein>
    <recommendedName>
        <fullName evidence="4">Vacuolar-sorting protein SNF7</fullName>
    </recommendedName>
    <alternativeName>
        <fullName evidence="5">Vacuolar protein-sorting-associated protein 32</fullName>
    </alternativeName>
</protein>
<sequence length="214" mass="23978">MNLFFGKAKAKPTAKDSIIKLRETLQMLEKRQAFLETKAENEYKIAKLNATKNKRVALMALKRKKAFDQQIEKISGARMTMETQVMAIETTNVNLEAMNAMKAGADAMKQIHGTMDINKVDQTMDEIRDQMDIANDISDAISKPVGFGEELDEDELAAELEELEQQELDAKILDTPSPALYTPNVPNVPNHEPVRALEEEDEVELAKLQASMAL</sequence>
<dbReference type="GO" id="GO:0032511">
    <property type="term" value="P:late endosome to vacuole transport via multivesicular body sorting pathway"/>
    <property type="evidence" value="ECO:0007669"/>
    <property type="project" value="TreeGrafter"/>
</dbReference>